<feature type="domain" description="DUF7768" evidence="1">
    <location>
        <begin position="2"/>
        <end position="101"/>
    </location>
</feature>
<dbReference type="OrthoDB" id="9807423at2"/>
<dbReference type="Pfam" id="PF24963">
    <property type="entry name" value="DUF7768"/>
    <property type="match status" value="1"/>
</dbReference>
<sequence>MKMVYVCSPLKANEERSMEENMNRAKEWCRQASELNVLPLAPHTIFTQYLDDTIPSQRDKGLEMGIELLKQCKEIWVHGNTLSEGMISEIILAKEMNKPIIAKDMDRETYKDFMAYQGVFKEAFSDEQGELVCVGLDEGLDVSSYARSNVSADQMKERIDQLKQGIENDLEIIDISERKRFEPELDYEEDWAQEA</sequence>
<dbReference type="STRING" id="52694.ACWI_10170"/>
<dbReference type="InterPro" id="IPR056670">
    <property type="entry name" value="DUF7768"/>
</dbReference>
<dbReference type="Gene3D" id="3.40.50.10400">
    <property type="entry name" value="Hypothetical protein PA1492"/>
    <property type="match status" value="1"/>
</dbReference>
<name>A0A1F2PJN0_9FIRM</name>
<reference evidence="2 3" key="1">
    <citation type="submission" date="2015-09" db="EMBL/GenBank/DDBJ databases">
        <title>Genome sequence of Acetobacterium wieringae DSM 1911.</title>
        <authorList>
            <person name="Poehlein A."/>
            <person name="Bengelsdorf F.R."/>
            <person name="Schiel-Bengelsdorf B."/>
            <person name="Duerre P."/>
            <person name="Daniel R."/>
        </authorList>
    </citation>
    <scope>NUCLEOTIDE SEQUENCE [LARGE SCALE GENOMIC DNA]</scope>
    <source>
        <strain evidence="2 3">DSM 1911</strain>
    </source>
</reference>
<proteinExistence type="predicted"/>
<comment type="caution">
    <text evidence="2">The sequence shown here is derived from an EMBL/GenBank/DDBJ whole genome shotgun (WGS) entry which is preliminary data.</text>
</comment>
<organism evidence="2 3">
    <name type="scientific">Acetobacterium wieringae</name>
    <dbReference type="NCBI Taxonomy" id="52694"/>
    <lineage>
        <taxon>Bacteria</taxon>
        <taxon>Bacillati</taxon>
        <taxon>Bacillota</taxon>
        <taxon>Clostridia</taxon>
        <taxon>Eubacteriales</taxon>
        <taxon>Eubacteriaceae</taxon>
        <taxon>Acetobacterium</taxon>
    </lineage>
</organism>
<dbReference type="EMBL" id="LKEU01000020">
    <property type="protein sequence ID" value="OFV71517.1"/>
    <property type="molecule type" value="Genomic_DNA"/>
</dbReference>
<dbReference type="SUPFAM" id="SSF52309">
    <property type="entry name" value="N-(deoxy)ribosyltransferase-like"/>
    <property type="match status" value="1"/>
</dbReference>
<evidence type="ECO:0000313" key="2">
    <source>
        <dbReference type="EMBL" id="OFV71517.1"/>
    </source>
</evidence>
<evidence type="ECO:0000259" key="1">
    <source>
        <dbReference type="Pfam" id="PF24963"/>
    </source>
</evidence>
<protein>
    <recommendedName>
        <fullName evidence="1">DUF7768 domain-containing protein</fullName>
    </recommendedName>
</protein>
<gene>
    <name evidence="2" type="ORF">ACWI_10170</name>
</gene>
<dbReference type="RefSeq" id="WP_070370359.1">
    <property type="nucleotide sequence ID" value="NZ_LKEU01000020.1"/>
</dbReference>
<dbReference type="AlphaFoldDB" id="A0A1F2PJN0"/>
<evidence type="ECO:0000313" key="3">
    <source>
        <dbReference type="Proteomes" id="UP000176244"/>
    </source>
</evidence>
<dbReference type="Proteomes" id="UP000176244">
    <property type="component" value="Unassembled WGS sequence"/>
</dbReference>
<accession>A0A1F2PJN0</accession>